<dbReference type="RefSeq" id="WP_155863278.1">
    <property type="nucleotide sequence ID" value="NZ_WFIY01000004.1"/>
</dbReference>
<gene>
    <name evidence="2" type="ORF">D1867_06505</name>
</gene>
<dbReference type="SUPFAM" id="SSF51556">
    <property type="entry name" value="Metallo-dependent hydrolases"/>
    <property type="match status" value="1"/>
</dbReference>
<dbReference type="InterPro" id="IPR011059">
    <property type="entry name" value="Metal-dep_hydrolase_composite"/>
</dbReference>
<dbReference type="Gene3D" id="2.30.40.10">
    <property type="entry name" value="Urease, subunit C, domain 1"/>
    <property type="match status" value="1"/>
</dbReference>
<dbReference type="Gene3D" id="3.20.20.140">
    <property type="entry name" value="Metal-dependent hydrolases"/>
    <property type="match status" value="1"/>
</dbReference>
<sequence length="399" mass="45125">MILGNLKTIDGRTISIEINENIISKVYYDKKLGKDLEGRLVIPGFVDSHAHIDSNFLLDVCEPVESTKFIEVLERLVECKENLSVDQIYSLSKKSIEYYLLNGSLFVRTHIRINGKKGLERLKIANKLKKEYNNLIHLQIIGFFESENYFDEDSKELIYKAIEVSVDGLGAEPHLQPSLEDRKRLIKFLFDAAIENKLKLDFHADYSDDPNSRVSEIIVSEALKRGIKGVSLSHLVSLHSYNQDYAERLMKWMKNADVNVIVAPITELEESGSFENYPKKRGLPRVNELLEHGINVAIGHNDIQNHFNPLGIGDMLHAIFTLAISDYMFFPTQIEKLFYMATYNGAKALQLEKYGMAENMPANLVILDAKSPIDAVRKSSPARLVISNGKLVHSGGISL</sequence>
<dbReference type="InterPro" id="IPR052349">
    <property type="entry name" value="Metallo-hydrolase_Enzymes"/>
</dbReference>
<evidence type="ECO:0000313" key="2">
    <source>
        <dbReference type="EMBL" id="MUM64901.1"/>
    </source>
</evidence>
<dbReference type="InterPro" id="IPR013108">
    <property type="entry name" value="Amidohydro_3"/>
</dbReference>
<keyword evidence="2" id="KW-0378">Hydrolase</keyword>
<comment type="caution">
    <text evidence="2">The sequence shown here is derived from an EMBL/GenBank/DDBJ whole genome shotgun (WGS) entry which is preliminary data.</text>
</comment>
<accession>A0A6A9QCH9</accession>
<protein>
    <submittedName>
        <fullName evidence="2">Amidohydrolase family protein</fullName>
    </submittedName>
</protein>
<proteinExistence type="predicted"/>
<evidence type="ECO:0000259" key="1">
    <source>
        <dbReference type="Pfam" id="PF07969"/>
    </source>
</evidence>
<dbReference type="Pfam" id="PF07969">
    <property type="entry name" value="Amidohydro_3"/>
    <property type="match status" value="2"/>
</dbReference>
<dbReference type="Proteomes" id="UP000440125">
    <property type="component" value="Unassembled WGS sequence"/>
</dbReference>
<feature type="domain" description="Amidohydrolase 3" evidence="1">
    <location>
        <begin position="35"/>
        <end position="83"/>
    </location>
</feature>
<dbReference type="EMBL" id="WFIY01000004">
    <property type="protein sequence ID" value="MUM64901.1"/>
    <property type="molecule type" value="Genomic_DNA"/>
</dbReference>
<keyword evidence="3" id="KW-1185">Reference proteome</keyword>
<dbReference type="InterPro" id="IPR032466">
    <property type="entry name" value="Metal_Hydrolase"/>
</dbReference>
<dbReference type="PANTHER" id="PTHR32027">
    <property type="entry name" value="CYTOSINE DEAMINASE"/>
    <property type="match status" value="1"/>
</dbReference>
<dbReference type="GO" id="GO:0016814">
    <property type="term" value="F:hydrolase activity, acting on carbon-nitrogen (but not peptide) bonds, in cyclic amidines"/>
    <property type="evidence" value="ECO:0007669"/>
    <property type="project" value="TreeGrafter"/>
</dbReference>
<organism evidence="2 3">
    <name type="scientific">Acidianus infernus</name>
    <dbReference type="NCBI Taxonomy" id="12915"/>
    <lineage>
        <taxon>Archaea</taxon>
        <taxon>Thermoproteota</taxon>
        <taxon>Thermoprotei</taxon>
        <taxon>Sulfolobales</taxon>
        <taxon>Sulfolobaceae</taxon>
        <taxon>Acidianus</taxon>
    </lineage>
</organism>
<evidence type="ECO:0000313" key="3">
    <source>
        <dbReference type="Proteomes" id="UP000440125"/>
    </source>
</evidence>
<name>A0A6A9QCH9_ACIIN</name>
<reference evidence="2 3" key="1">
    <citation type="submission" date="2019-10" db="EMBL/GenBank/DDBJ databases">
        <title>Genome Sequences from Six Type Strain Members of the Archaeal Family Sulfolobaceae: Acidianus ambivalens, Acidianus infernus, Metallosphaera prunae, Stygiolobus azoricus, Sulfolobus metallicus, and Sulfurisphaera ohwakuensis.</title>
        <authorList>
            <person name="Counts J.A."/>
            <person name="Kelly R.M."/>
        </authorList>
    </citation>
    <scope>NUCLEOTIDE SEQUENCE [LARGE SCALE GENOMIC DNA]</scope>
    <source>
        <strain evidence="2 3">DSM 3191</strain>
    </source>
</reference>
<dbReference type="OrthoDB" id="42542at2157"/>
<feature type="domain" description="Amidohydrolase 3" evidence="1">
    <location>
        <begin position="152"/>
        <end position="393"/>
    </location>
</feature>
<dbReference type="AlphaFoldDB" id="A0A6A9QCH9"/>
<dbReference type="PANTHER" id="PTHR32027:SF0">
    <property type="entry name" value="CYTOSINE DEAMINASE"/>
    <property type="match status" value="1"/>
</dbReference>